<comment type="caution">
    <text evidence="1">The sequence shown here is derived from an EMBL/GenBank/DDBJ whole genome shotgun (WGS) entry which is preliminary data.</text>
</comment>
<evidence type="ECO:0000313" key="2">
    <source>
        <dbReference type="Proteomes" id="UP000660675"/>
    </source>
</evidence>
<keyword evidence="2" id="KW-1185">Reference proteome</keyword>
<dbReference type="Proteomes" id="UP000660675">
    <property type="component" value="Unassembled WGS sequence"/>
</dbReference>
<protein>
    <submittedName>
        <fullName evidence="1">Uncharacterized protein</fullName>
    </submittedName>
</protein>
<name>A0ABQ2VYP5_9ACTN</name>
<dbReference type="RefSeq" id="WP_229866971.1">
    <property type="nucleotide sequence ID" value="NZ_BMTF01000009.1"/>
</dbReference>
<accession>A0ABQ2VYP5</accession>
<sequence length="67" mass="7067">MDLPDLPCELGVLAASLARLLLGLTPSVAGGGRDGKFPEYGLAPQVRAGIDERGNTIPTPWTRLNHT</sequence>
<reference evidence="2" key="1">
    <citation type="journal article" date="2019" name="Int. J. Syst. Evol. Microbiol.">
        <title>The Global Catalogue of Microorganisms (GCM) 10K type strain sequencing project: providing services to taxonomists for standard genome sequencing and annotation.</title>
        <authorList>
            <consortium name="The Broad Institute Genomics Platform"/>
            <consortium name="The Broad Institute Genome Sequencing Center for Infectious Disease"/>
            <person name="Wu L."/>
            <person name="Ma J."/>
        </authorList>
    </citation>
    <scope>NUCLEOTIDE SEQUENCE [LARGE SCALE GENOMIC DNA]</scope>
    <source>
        <strain evidence="2">JCM 4376</strain>
    </source>
</reference>
<organism evidence="1 2">
    <name type="scientific">Streptomyces gelaticus</name>
    <dbReference type="NCBI Taxonomy" id="285446"/>
    <lineage>
        <taxon>Bacteria</taxon>
        <taxon>Bacillati</taxon>
        <taxon>Actinomycetota</taxon>
        <taxon>Actinomycetes</taxon>
        <taxon>Kitasatosporales</taxon>
        <taxon>Streptomycetaceae</taxon>
        <taxon>Streptomyces</taxon>
    </lineage>
</organism>
<gene>
    <name evidence="1" type="ORF">GCM10015535_32020</name>
</gene>
<dbReference type="EMBL" id="BMTF01000009">
    <property type="protein sequence ID" value="GGV85435.1"/>
    <property type="molecule type" value="Genomic_DNA"/>
</dbReference>
<proteinExistence type="predicted"/>
<evidence type="ECO:0000313" key="1">
    <source>
        <dbReference type="EMBL" id="GGV85435.1"/>
    </source>
</evidence>